<evidence type="ECO:0000256" key="2">
    <source>
        <dbReference type="SAM" id="SignalP"/>
    </source>
</evidence>
<keyword evidence="2" id="KW-0732">Signal</keyword>
<sequence>MGSMFRMVALVTALTAAMAAAAPKSGSRNPVTTAREAPAEETATGTARLVNPSRDADGAEG</sequence>
<reference evidence="3 4" key="1">
    <citation type="submission" date="2014-01" db="EMBL/GenBank/DDBJ databases">
        <title>Roseivivax isoporae LMG 25204 Genome Sequencing.</title>
        <authorList>
            <person name="Lai Q."/>
            <person name="Li G."/>
            <person name="Shao Z."/>
        </authorList>
    </citation>
    <scope>NUCLEOTIDE SEQUENCE [LARGE SCALE GENOMIC DNA]</scope>
    <source>
        <strain evidence="3 4">LMG 25204</strain>
    </source>
</reference>
<feature type="compositionally biased region" description="Low complexity" evidence="1">
    <location>
        <begin position="32"/>
        <end position="47"/>
    </location>
</feature>
<comment type="caution">
    <text evidence="3">The sequence shown here is derived from an EMBL/GenBank/DDBJ whole genome shotgun (WGS) entry which is preliminary data.</text>
</comment>
<dbReference type="EMBL" id="JAME01000012">
    <property type="protein sequence ID" value="ETX29175.1"/>
    <property type="molecule type" value="Genomic_DNA"/>
</dbReference>
<keyword evidence="4" id="KW-1185">Reference proteome</keyword>
<evidence type="ECO:0000256" key="1">
    <source>
        <dbReference type="SAM" id="MobiDB-lite"/>
    </source>
</evidence>
<feature type="signal peptide" evidence="2">
    <location>
        <begin position="1"/>
        <end position="21"/>
    </location>
</feature>
<evidence type="ECO:0000313" key="3">
    <source>
        <dbReference type="EMBL" id="ETX29175.1"/>
    </source>
</evidence>
<organism evidence="3 4">
    <name type="scientific">Roseivivax isoporae LMG 25204</name>
    <dbReference type="NCBI Taxonomy" id="1449351"/>
    <lineage>
        <taxon>Bacteria</taxon>
        <taxon>Pseudomonadati</taxon>
        <taxon>Pseudomonadota</taxon>
        <taxon>Alphaproteobacteria</taxon>
        <taxon>Rhodobacterales</taxon>
        <taxon>Roseobacteraceae</taxon>
        <taxon>Roseivivax</taxon>
    </lineage>
</organism>
<evidence type="ECO:0000313" key="4">
    <source>
        <dbReference type="Proteomes" id="UP000023430"/>
    </source>
</evidence>
<feature type="region of interest" description="Disordered" evidence="1">
    <location>
        <begin position="19"/>
        <end position="61"/>
    </location>
</feature>
<dbReference type="STRING" id="1449351.RISW2_02735"/>
<protein>
    <submittedName>
        <fullName evidence="3">Uncharacterized protein</fullName>
    </submittedName>
</protein>
<accession>X7F8P5</accession>
<name>X7F8P5_9RHOB</name>
<dbReference type="AlphaFoldDB" id="X7F8P5"/>
<gene>
    <name evidence="3" type="ORF">RISW2_02735</name>
</gene>
<proteinExistence type="predicted"/>
<feature type="chain" id="PRO_5004977605" evidence="2">
    <location>
        <begin position="22"/>
        <end position="61"/>
    </location>
</feature>
<dbReference type="Proteomes" id="UP000023430">
    <property type="component" value="Unassembled WGS sequence"/>
</dbReference>